<feature type="domain" description="Alkyl hydroperoxide reductase subunit C/ Thiol specific antioxidant" evidence="2">
    <location>
        <begin position="34"/>
        <end position="63"/>
    </location>
</feature>
<dbReference type="Proteomes" id="UP000034471">
    <property type="component" value="Unassembled WGS sequence"/>
</dbReference>
<evidence type="ECO:0000313" key="3">
    <source>
        <dbReference type="EMBL" id="KKQ36496.1"/>
    </source>
</evidence>
<proteinExistence type="predicted"/>
<accession>A0A0G0K790</accession>
<protein>
    <submittedName>
        <fullName evidence="3">Alkyl hydroperoxide reductase/ Thiol specific antioxidant/ Mal allergen</fullName>
    </submittedName>
</protein>
<dbReference type="SUPFAM" id="SSF52833">
    <property type="entry name" value="Thioredoxin-like"/>
    <property type="match status" value="1"/>
</dbReference>
<dbReference type="InterPro" id="IPR036249">
    <property type="entry name" value="Thioredoxin-like_sf"/>
</dbReference>
<dbReference type="Gene3D" id="3.40.30.10">
    <property type="entry name" value="Glutaredoxin"/>
    <property type="match status" value="1"/>
</dbReference>
<gene>
    <name evidence="3" type="ORF">US54_C0065G0001</name>
</gene>
<dbReference type="STRING" id="1618481.US54_C0065G0001"/>
<dbReference type="EMBL" id="LBTJ01000065">
    <property type="protein sequence ID" value="KKQ36496.1"/>
    <property type="molecule type" value="Genomic_DNA"/>
</dbReference>
<sequence length="63" mass="6687">MKSIFAVIVIAFIVFSSAACKKKEAGVEAEPSSIGDIAPDFTPKDVNGNTVRLSDYKGKVVLI</sequence>
<reference evidence="3 4" key="1">
    <citation type="journal article" date="2015" name="Nature">
        <title>rRNA introns, odd ribosomes, and small enigmatic genomes across a large radiation of phyla.</title>
        <authorList>
            <person name="Brown C.T."/>
            <person name="Hug L.A."/>
            <person name="Thomas B.C."/>
            <person name="Sharon I."/>
            <person name="Castelle C.J."/>
            <person name="Singh A."/>
            <person name="Wilkins M.J."/>
            <person name="Williams K.H."/>
            <person name="Banfield J.F."/>
        </authorList>
    </citation>
    <scope>NUCLEOTIDE SEQUENCE [LARGE SCALE GENOMIC DNA]</scope>
</reference>
<dbReference type="AlphaFoldDB" id="A0A0G0K790"/>
<dbReference type="PROSITE" id="PS51257">
    <property type="entry name" value="PROKAR_LIPOPROTEIN"/>
    <property type="match status" value="1"/>
</dbReference>
<feature type="signal peptide" evidence="1">
    <location>
        <begin position="1"/>
        <end position="18"/>
    </location>
</feature>
<dbReference type="GO" id="GO:0016491">
    <property type="term" value="F:oxidoreductase activity"/>
    <property type="evidence" value="ECO:0007669"/>
    <property type="project" value="InterPro"/>
</dbReference>
<evidence type="ECO:0000313" key="4">
    <source>
        <dbReference type="Proteomes" id="UP000034471"/>
    </source>
</evidence>
<feature type="chain" id="PRO_5002533084" evidence="1">
    <location>
        <begin position="19"/>
        <end position="63"/>
    </location>
</feature>
<name>A0A0G0K790_9BACT</name>
<organism evidence="3 4">
    <name type="scientific">Candidatus Roizmanbacteria bacterium GW2011_GWA2_37_7</name>
    <dbReference type="NCBI Taxonomy" id="1618481"/>
    <lineage>
        <taxon>Bacteria</taxon>
        <taxon>Candidatus Roizmaniibacteriota</taxon>
    </lineage>
</organism>
<comment type="caution">
    <text evidence="3">The sequence shown here is derived from an EMBL/GenBank/DDBJ whole genome shotgun (WGS) entry which is preliminary data.</text>
</comment>
<feature type="non-terminal residue" evidence="3">
    <location>
        <position position="63"/>
    </location>
</feature>
<dbReference type="GO" id="GO:0016209">
    <property type="term" value="F:antioxidant activity"/>
    <property type="evidence" value="ECO:0007669"/>
    <property type="project" value="InterPro"/>
</dbReference>
<evidence type="ECO:0000256" key="1">
    <source>
        <dbReference type="SAM" id="SignalP"/>
    </source>
</evidence>
<evidence type="ECO:0000259" key="2">
    <source>
        <dbReference type="Pfam" id="PF00578"/>
    </source>
</evidence>
<keyword evidence="1" id="KW-0732">Signal</keyword>
<dbReference type="Pfam" id="PF00578">
    <property type="entry name" value="AhpC-TSA"/>
    <property type="match status" value="1"/>
</dbReference>
<dbReference type="InterPro" id="IPR000866">
    <property type="entry name" value="AhpC/TSA"/>
</dbReference>